<accession>A0AAW1P543</accession>
<evidence type="ECO:0000313" key="1">
    <source>
        <dbReference type="EMBL" id="KAK9804013.1"/>
    </source>
</evidence>
<reference evidence="1 2" key="1">
    <citation type="journal article" date="2024" name="Nat. Commun.">
        <title>Phylogenomics reveals the evolutionary origins of lichenization in chlorophyte algae.</title>
        <authorList>
            <person name="Puginier C."/>
            <person name="Libourel C."/>
            <person name="Otte J."/>
            <person name="Skaloud P."/>
            <person name="Haon M."/>
            <person name="Grisel S."/>
            <person name="Petersen M."/>
            <person name="Berrin J.G."/>
            <person name="Delaux P.M."/>
            <person name="Dal Grande F."/>
            <person name="Keller J."/>
        </authorList>
    </citation>
    <scope>NUCLEOTIDE SEQUENCE [LARGE SCALE GENOMIC DNA]</scope>
    <source>
        <strain evidence="1 2">SAG 2036</strain>
    </source>
</reference>
<proteinExistence type="predicted"/>
<keyword evidence="2" id="KW-1185">Reference proteome</keyword>
<dbReference type="EMBL" id="JALJOQ010000054">
    <property type="protein sequence ID" value="KAK9804013.1"/>
    <property type="molecule type" value="Genomic_DNA"/>
</dbReference>
<dbReference type="AlphaFoldDB" id="A0AAW1P543"/>
<evidence type="ECO:0000313" key="2">
    <source>
        <dbReference type="Proteomes" id="UP001465755"/>
    </source>
</evidence>
<dbReference type="Proteomes" id="UP001465755">
    <property type="component" value="Unassembled WGS sequence"/>
</dbReference>
<organism evidence="1 2">
    <name type="scientific">Symbiochloris irregularis</name>
    <dbReference type="NCBI Taxonomy" id="706552"/>
    <lineage>
        <taxon>Eukaryota</taxon>
        <taxon>Viridiplantae</taxon>
        <taxon>Chlorophyta</taxon>
        <taxon>core chlorophytes</taxon>
        <taxon>Trebouxiophyceae</taxon>
        <taxon>Trebouxiales</taxon>
        <taxon>Trebouxiaceae</taxon>
        <taxon>Symbiochloris</taxon>
    </lineage>
</organism>
<sequence>MTLLGAPSTHVAIDQVQQTVSAGQEKQPKTLSSLVSYPGTCERWQRLGPKLSPSSTAHLYHIAEDHSVEQCSGDQILQVSNARACCCTLGWTSHNRKLLRCHRPAYSPDQRSCAPNEATPAIASFRVVMSSLRIRAQQLSRRQPPLLPQPQKGEAISMLMSHSKGRRASAGQENSMTAALSRVQPAESQQWLHQQWIQATHVDSLNSRV</sequence>
<name>A0AAW1P543_9CHLO</name>
<gene>
    <name evidence="1" type="ORF">WJX73_001356</name>
</gene>
<protein>
    <submittedName>
        <fullName evidence="1">Uncharacterized protein</fullName>
    </submittedName>
</protein>
<comment type="caution">
    <text evidence="1">The sequence shown here is derived from an EMBL/GenBank/DDBJ whole genome shotgun (WGS) entry which is preliminary data.</text>
</comment>